<proteinExistence type="predicted"/>
<evidence type="ECO:0000313" key="2">
    <source>
        <dbReference type="EMBL" id="TCZ67710.1"/>
    </source>
</evidence>
<dbReference type="AlphaFoldDB" id="A0A4R4E0M4"/>
<dbReference type="Proteomes" id="UP000295164">
    <property type="component" value="Unassembled WGS sequence"/>
</dbReference>
<name>A0A4R4E0M4_9BACT</name>
<accession>A0A4R4E0M4</accession>
<evidence type="ECO:0000313" key="3">
    <source>
        <dbReference type="Proteomes" id="UP000295164"/>
    </source>
</evidence>
<sequence length="105" mass="11522">MPSGLAGRHVRCGVQKAANLNTLIASNVDHTKLVHLDLDTLKDMYASAASKLKEALLNGTEWNTLQEYRYDVTELEIALHKKIRMGGGLGPAENENRASAEPELH</sequence>
<feature type="region of interest" description="Disordered" evidence="1">
    <location>
        <begin position="86"/>
        <end position="105"/>
    </location>
</feature>
<keyword evidence="3" id="KW-1185">Reference proteome</keyword>
<reference evidence="2 3" key="1">
    <citation type="submission" date="2019-03" db="EMBL/GenBank/DDBJ databases">
        <authorList>
            <person name="Kim M.K.M."/>
        </authorList>
    </citation>
    <scope>NUCLEOTIDE SEQUENCE [LARGE SCALE GENOMIC DNA]</scope>
    <source>
        <strain evidence="2 3">17J68-15</strain>
    </source>
</reference>
<feature type="compositionally biased region" description="Basic and acidic residues" evidence="1">
    <location>
        <begin position="94"/>
        <end position="105"/>
    </location>
</feature>
<protein>
    <submittedName>
        <fullName evidence="2">Uncharacterized protein</fullName>
    </submittedName>
</protein>
<organism evidence="2 3">
    <name type="scientific">Flaviaesturariibacter aridisoli</name>
    <dbReference type="NCBI Taxonomy" id="2545761"/>
    <lineage>
        <taxon>Bacteria</taxon>
        <taxon>Pseudomonadati</taxon>
        <taxon>Bacteroidota</taxon>
        <taxon>Chitinophagia</taxon>
        <taxon>Chitinophagales</taxon>
        <taxon>Chitinophagaceae</taxon>
        <taxon>Flaviaestuariibacter</taxon>
    </lineage>
</organism>
<dbReference type="RefSeq" id="WP_131853311.1">
    <property type="nucleotide sequence ID" value="NZ_SKFH01000033.1"/>
</dbReference>
<dbReference type="EMBL" id="SKFH01000033">
    <property type="protein sequence ID" value="TCZ67710.1"/>
    <property type="molecule type" value="Genomic_DNA"/>
</dbReference>
<dbReference type="OrthoDB" id="9893883at2"/>
<evidence type="ECO:0000256" key="1">
    <source>
        <dbReference type="SAM" id="MobiDB-lite"/>
    </source>
</evidence>
<gene>
    <name evidence="2" type="ORF">E0486_15225</name>
</gene>
<comment type="caution">
    <text evidence="2">The sequence shown here is derived from an EMBL/GenBank/DDBJ whole genome shotgun (WGS) entry which is preliminary data.</text>
</comment>